<evidence type="ECO:0000313" key="2">
    <source>
        <dbReference type="EMBL" id="QHS88045.1"/>
    </source>
</evidence>
<feature type="transmembrane region" description="Helical" evidence="1">
    <location>
        <begin position="12"/>
        <end position="33"/>
    </location>
</feature>
<evidence type="ECO:0000256" key="1">
    <source>
        <dbReference type="SAM" id="Phobius"/>
    </source>
</evidence>
<dbReference type="EMBL" id="MN739091">
    <property type="protein sequence ID" value="QHS88045.1"/>
    <property type="molecule type" value="Genomic_DNA"/>
</dbReference>
<protein>
    <submittedName>
        <fullName evidence="2">Uncharacterized protein</fullName>
    </submittedName>
</protein>
<proteinExistence type="predicted"/>
<keyword evidence="1" id="KW-1133">Transmembrane helix</keyword>
<organism evidence="2">
    <name type="scientific">viral metagenome</name>
    <dbReference type="NCBI Taxonomy" id="1070528"/>
    <lineage>
        <taxon>unclassified sequences</taxon>
        <taxon>metagenomes</taxon>
        <taxon>organismal metagenomes</taxon>
    </lineage>
</organism>
<sequence>MPASKDLNTFGAIMMFYIILSYIIFPLGFYFLLDNTLTSAGHGFVIGSLISVLLWLGYGSKMV</sequence>
<keyword evidence="1" id="KW-0812">Transmembrane</keyword>
<reference evidence="2" key="1">
    <citation type="journal article" date="2020" name="Nature">
        <title>Giant virus diversity and host interactions through global metagenomics.</title>
        <authorList>
            <person name="Schulz F."/>
            <person name="Roux S."/>
            <person name="Paez-Espino D."/>
            <person name="Jungbluth S."/>
            <person name="Walsh D.A."/>
            <person name="Denef V.J."/>
            <person name="McMahon K.D."/>
            <person name="Konstantinidis K.T."/>
            <person name="Eloe-Fadrosh E.A."/>
            <person name="Kyrpides N.C."/>
            <person name="Woyke T."/>
        </authorList>
    </citation>
    <scope>NUCLEOTIDE SEQUENCE</scope>
    <source>
        <strain evidence="2">GVMAG-M-3300010158-13</strain>
    </source>
</reference>
<dbReference type="AlphaFoldDB" id="A0A6C0B727"/>
<accession>A0A6C0B727</accession>
<keyword evidence="1" id="KW-0472">Membrane</keyword>
<feature type="transmembrane region" description="Helical" evidence="1">
    <location>
        <begin position="39"/>
        <end position="58"/>
    </location>
</feature>
<name>A0A6C0B727_9ZZZZ</name>